<evidence type="ECO:0000313" key="16">
    <source>
        <dbReference type="Proteomes" id="UP000184204"/>
    </source>
</evidence>
<dbReference type="PIRSF" id="PIRSF037215">
    <property type="entry name" value="Peptidase_M20B"/>
    <property type="match status" value="1"/>
</dbReference>
<keyword evidence="15" id="KW-1185">Reference proteome</keyword>
<keyword evidence="9" id="KW-0963">Cytoplasm</keyword>
<dbReference type="Pfam" id="PF01546">
    <property type="entry name" value="Peptidase_M20"/>
    <property type="match status" value="1"/>
</dbReference>
<dbReference type="PANTHER" id="PTHR42994">
    <property type="entry name" value="PEPTIDASE T"/>
    <property type="match status" value="1"/>
</dbReference>
<dbReference type="SUPFAM" id="SSF55031">
    <property type="entry name" value="Bacterial exopeptidase dimerisation domain"/>
    <property type="match status" value="1"/>
</dbReference>
<dbReference type="EC" id="3.4.11.4" evidence="9"/>
<dbReference type="GO" id="GO:0008237">
    <property type="term" value="F:metallopeptidase activity"/>
    <property type="evidence" value="ECO:0007669"/>
    <property type="project" value="UniProtKB-KW"/>
</dbReference>
<evidence type="ECO:0000256" key="5">
    <source>
        <dbReference type="ARBA" id="ARBA00022723"/>
    </source>
</evidence>
<feature type="active site" evidence="9 10">
    <location>
        <position position="79"/>
    </location>
</feature>
<feature type="binding site" evidence="9 11">
    <location>
        <position position="137"/>
    </location>
    <ligand>
        <name>Zn(2+)</name>
        <dbReference type="ChEBI" id="CHEBI:29105"/>
        <label>1</label>
    </ligand>
</feature>
<dbReference type="Proteomes" id="UP000184204">
    <property type="component" value="Unassembled WGS sequence"/>
</dbReference>
<feature type="binding site" evidence="9 11">
    <location>
        <position position="194"/>
    </location>
    <ligand>
        <name>Zn(2+)</name>
        <dbReference type="ChEBI" id="CHEBI:29105"/>
        <label>1</label>
    </ligand>
</feature>
<protein>
    <recommendedName>
        <fullName evidence="9">Peptidase T</fullName>
        <ecNumber evidence="9">3.4.11.4</ecNumber>
    </recommendedName>
    <alternativeName>
        <fullName evidence="9">Aminotripeptidase</fullName>
        <shortName evidence="9">Tripeptidase</shortName>
    </alternativeName>
    <alternativeName>
        <fullName evidence="9">Tripeptide aminopeptidase</fullName>
    </alternativeName>
</protein>
<comment type="cofactor">
    <cofactor evidence="9 11">
        <name>Zn(2+)</name>
        <dbReference type="ChEBI" id="CHEBI:29105"/>
    </cofactor>
    <text evidence="9 11">Binds 2 Zn(2+) ions per subunit.</text>
</comment>
<feature type="domain" description="Peptidase M20 dimerisation" evidence="12">
    <location>
        <begin position="203"/>
        <end position="303"/>
    </location>
</feature>
<feature type="active site" description="Proton acceptor" evidence="9 10">
    <location>
        <position position="171"/>
    </location>
</feature>
<dbReference type="CDD" id="cd03892">
    <property type="entry name" value="M20_peptT"/>
    <property type="match status" value="1"/>
</dbReference>
<evidence type="ECO:0000313" key="13">
    <source>
        <dbReference type="EMBL" id="AMJ42036.1"/>
    </source>
</evidence>
<evidence type="ECO:0000256" key="10">
    <source>
        <dbReference type="PIRSR" id="PIRSR037215-1"/>
    </source>
</evidence>
<dbReference type="InterPro" id="IPR036264">
    <property type="entry name" value="Bact_exopeptidase_dim_dom"/>
</dbReference>
<dbReference type="PROSITE" id="PS00759">
    <property type="entry name" value="ARGE_DAPE_CPG2_2"/>
    <property type="match status" value="1"/>
</dbReference>
<gene>
    <name evidence="9 13" type="primary">pepT</name>
    <name evidence="13" type="ORF">CPRO_24880</name>
    <name evidence="14" type="ORF">SAMN02745151_00857</name>
</gene>
<comment type="function">
    <text evidence="9">Cleaves the N-terminal amino acid of tripeptides.</text>
</comment>
<evidence type="ECO:0000313" key="15">
    <source>
        <dbReference type="Proteomes" id="UP000068026"/>
    </source>
</evidence>
<dbReference type="EMBL" id="CP014223">
    <property type="protein sequence ID" value="AMJ42036.1"/>
    <property type="molecule type" value="Genomic_DNA"/>
</dbReference>
<keyword evidence="5 9" id="KW-0479">Metal-binding</keyword>
<keyword evidence="7 9" id="KW-0862">Zinc</keyword>
<evidence type="ECO:0000256" key="2">
    <source>
        <dbReference type="ARBA" id="ARBA00009692"/>
    </source>
</evidence>
<dbReference type="GO" id="GO:0006508">
    <property type="term" value="P:proteolysis"/>
    <property type="evidence" value="ECO:0007669"/>
    <property type="project" value="UniProtKB-UniRule"/>
</dbReference>
<accession>A0A120MKE7</accession>
<dbReference type="RefSeq" id="WP_066052212.1">
    <property type="nucleotide sequence ID" value="NZ_CP014223.1"/>
</dbReference>
<dbReference type="GO" id="GO:0008270">
    <property type="term" value="F:zinc ion binding"/>
    <property type="evidence" value="ECO:0007669"/>
    <property type="project" value="UniProtKB-UniRule"/>
</dbReference>
<keyword evidence="8 9" id="KW-0482">Metalloprotease</keyword>
<dbReference type="InterPro" id="IPR010161">
    <property type="entry name" value="Peptidase_M20B"/>
</dbReference>
<proteinExistence type="inferred from homology"/>
<comment type="subcellular location">
    <subcellularLocation>
        <location evidence="9">Cytoplasm</location>
    </subcellularLocation>
</comment>
<reference evidence="13 15" key="1">
    <citation type="journal article" date="2016" name="Genome Announc.">
        <title>Complete Genome Sequence of the Amino Acid-Fermenting Clostridium propionicum X2 (DSM 1682).</title>
        <authorList>
            <person name="Poehlein A."/>
            <person name="Schlien K."/>
            <person name="Chowdhury N.P."/>
            <person name="Gottschalk G."/>
            <person name="Buckel W."/>
            <person name="Daniel R."/>
        </authorList>
    </citation>
    <scope>NUCLEOTIDE SEQUENCE [LARGE SCALE GENOMIC DNA]</scope>
    <source>
        <strain evidence="13 15">X2</strain>
    </source>
</reference>
<feature type="binding site" evidence="9 11">
    <location>
        <position position="172"/>
    </location>
    <ligand>
        <name>Zn(2+)</name>
        <dbReference type="ChEBI" id="CHEBI:29105"/>
        <label>2</label>
    </ligand>
</feature>
<dbReference type="PROSITE" id="PS00758">
    <property type="entry name" value="ARGE_DAPE_CPG2_1"/>
    <property type="match status" value="1"/>
</dbReference>
<feature type="binding site" evidence="9 11">
    <location>
        <position position="77"/>
    </location>
    <ligand>
        <name>Zn(2+)</name>
        <dbReference type="ChEBI" id="CHEBI:29105"/>
        <label>1</label>
    </ligand>
</feature>
<evidence type="ECO:0000256" key="9">
    <source>
        <dbReference type="HAMAP-Rule" id="MF_00550"/>
    </source>
</evidence>
<evidence type="ECO:0000259" key="12">
    <source>
        <dbReference type="Pfam" id="PF07687"/>
    </source>
</evidence>
<name>A0A120MKE7_ANAPI</name>
<dbReference type="OrthoDB" id="9804934at2"/>
<reference evidence="16" key="4">
    <citation type="submission" date="2016-11" db="EMBL/GenBank/DDBJ databases">
        <authorList>
            <person name="Jaros S."/>
            <person name="Januszkiewicz K."/>
            <person name="Wedrychowicz H."/>
        </authorList>
    </citation>
    <scope>NUCLEOTIDE SEQUENCE [LARGE SCALE GENOMIC DNA]</scope>
    <source>
        <strain evidence="16">DSM 1682</strain>
    </source>
</reference>
<keyword evidence="3 9" id="KW-0031">Aminopeptidase</keyword>
<evidence type="ECO:0000256" key="11">
    <source>
        <dbReference type="PIRSR" id="PIRSR037215-2"/>
    </source>
</evidence>
<evidence type="ECO:0000256" key="3">
    <source>
        <dbReference type="ARBA" id="ARBA00022438"/>
    </source>
</evidence>
<evidence type="ECO:0000256" key="6">
    <source>
        <dbReference type="ARBA" id="ARBA00022801"/>
    </source>
</evidence>
<feature type="binding site" evidence="9 11">
    <location>
        <position position="137"/>
    </location>
    <ligand>
        <name>Zn(2+)</name>
        <dbReference type="ChEBI" id="CHEBI:29105"/>
        <label>2</label>
    </ligand>
</feature>
<evidence type="ECO:0000256" key="4">
    <source>
        <dbReference type="ARBA" id="ARBA00022670"/>
    </source>
</evidence>
<reference evidence="15" key="2">
    <citation type="submission" date="2016-01" db="EMBL/GenBank/DDBJ databases">
        <authorList>
            <person name="Poehlein A."/>
            <person name="Schlien K."/>
            <person name="Gottschalk G."/>
            <person name="Buckel W."/>
            <person name="Daniel R."/>
        </authorList>
    </citation>
    <scope>NUCLEOTIDE SEQUENCE [LARGE SCALE GENOMIC DNA]</scope>
    <source>
        <strain evidence="15">X2</strain>
    </source>
</reference>
<dbReference type="PANTHER" id="PTHR42994:SF1">
    <property type="entry name" value="PEPTIDASE T"/>
    <property type="match status" value="1"/>
</dbReference>
<dbReference type="SUPFAM" id="SSF53187">
    <property type="entry name" value="Zn-dependent exopeptidases"/>
    <property type="match status" value="1"/>
</dbReference>
<organism evidence="14 16">
    <name type="scientific">Anaerotignum propionicum DSM 1682</name>
    <dbReference type="NCBI Taxonomy" id="991789"/>
    <lineage>
        <taxon>Bacteria</taxon>
        <taxon>Bacillati</taxon>
        <taxon>Bacillota</taxon>
        <taxon>Clostridia</taxon>
        <taxon>Lachnospirales</taxon>
        <taxon>Anaerotignaceae</taxon>
        <taxon>Anaerotignum</taxon>
    </lineage>
</organism>
<dbReference type="GO" id="GO:0045148">
    <property type="term" value="F:tripeptide aminopeptidase activity"/>
    <property type="evidence" value="ECO:0007669"/>
    <property type="project" value="UniProtKB-UniRule"/>
</dbReference>
<dbReference type="GO" id="GO:0043171">
    <property type="term" value="P:peptide catabolic process"/>
    <property type="evidence" value="ECO:0007669"/>
    <property type="project" value="UniProtKB-UniRule"/>
</dbReference>
<dbReference type="NCBIfam" id="TIGR01882">
    <property type="entry name" value="peptidase-T"/>
    <property type="match status" value="1"/>
</dbReference>
<dbReference type="Pfam" id="PF07687">
    <property type="entry name" value="M20_dimer"/>
    <property type="match status" value="1"/>
</dbReference>
<sequence>MKTVTQRLLTYVKHNTTSDFNSATYPSTRTQLHFADYLVKECREIGLVDISVDQNGYVMATLPETVPGAPVIGFIAHMDTSPDAKGDGIMPNIVEQYDGGNIPLNNISISPEEFPILQNYIGDTLITSDGTTLLGADDKAGIAEILTAMDYLKRHPEIPHGKIRIAFTPDEEIGRGVDYFSVEDFGADFAYTVDGGELGELQYENFNAARAIIHISGKNVHPGTAKNIMINATLLGTEIAALLPEKEIPAKTDGYEGFFHLCSFQGTVSSATLTYIIRDFDNNTFEHRKNMLQMIVDRKKNQYPNAISLEIRDEYYNMSSCIAEHMSIVGLAKEAMEFCGVSPIIRPIRGGTDGARLSYMSLPCPNLFTGGHNFHGPYEFIPVSSMNKAVKTIIKIAEMGRNLDFKKKL</sequence>
<dbReference type="Proteomes" id="UP000068026">
    <property type="component" value="Chromosome"/>
</dbReference>
<dbReference type="EMBL" id="FQUA01000003">
    <property type="protein sequence ID" value="SHE50020.1"/>
    <property type="molecule type" value="Genomic_DNA"/>
</dbReference>
<dbReference type="AlphaFoldDB" id="A0A120MKE7"/>
<evidence type="ECO:0000256" key="8">
    <source>
        <dbReference type="ARBA" id="ARBA00023049"/>
    </source>
</evidence>
<evidence type="ECO:0000313" key="14">
    <source>
        <dbReference type="EMBL" id="SHE50020.1"/>
    </source>
</evidence>
<dbReference type="Gene3D" id="3.30.70.360">
    <property type="match status" value="1"/>
</dbReference>
<comment type="catalytic activity">
    <reaction evidence="1 9">
        <text>Release of the N-terminal residue from a tripeptide.</text>
        <dbReference type="EC" id="3.4.11.4"/>
    </reaction>
</comment>
<evidence type="ECO:0000256" key="7">
    <source>
        <dbReference type="ARBA" id="ARBA00022833"/>
    </source>
</evidence>
<dbReference type="KEGG" id="cpro:CPRO_24880"/>
<keyword evidence="4 9" id="KW-0645">Protease</keyword>
<comment type="similarity">
    <text evidence="2 9">Belongs to the peptidase M20B family.</text>
</comment>
<evidence type="ECO:0000256" key="1">
    <source>
        <dbReference type="ARBA" id="ARBA00000870"/>
    </source>
</evidence>
<dbReference type="InterPro" id="IPR011650">
    <property type="entry name" value="Peptidase_M20_dimer"/>
</dbReference>
<dbReference type="Gene3D" id="3.40.630.10">
    <property type="entry name" value="Zn peptidases"/>
    <property type="match status" value="1"/>
</dbReference>
<reference evidence="14" key="3">
    <citation type="submission" date="2016-11" db="EMBL/GenBank/DDBJ databases">
        <authorList>
            <person name="Varghese N."/>
            <person name="Submissions S."/>
        </authorList>
    </citation>
    <scope>NUCLEOTIDE SEQUENCE</scope>
    <source>
        <strain evidence="14">DSM 1682</strain>
    </source>
</reference>
<dbReference type="NCBIfam" id="NF009920">
    <property type="entry name" value="PRK13381.1"/>
    <property type="match status" value="1"/>
</dbReference>
<dbReference type="InterPro" id="IPR001261">
    <property type="entry name" value="ArgE/DapE_CS"/>
</dbReference>
<dbReference type="NCBIfam" id="NF003976">
    <property type="entry name" value="PRK05469.1"/>
    <property type="match status" value="1"/>
</dbReference>
<dbReference type="HAMAP" id="MF_00550">
    <property type="entry name" value="Aminopeptidase_M20"/>
    <property type="match status" value="1"/>
</dbReference>
<keyword evidence="6 9" id="KW-0378">Hydrolase</keyword>
<feature type="binding site" evidence="9 11">
    <location>
        <position position="375"/>
    </location>
    <ligand>
        <name>Zn(2+)</name>
        <dbReference type="ChEBI" id="CHEBI:29105"/>
        <label>2</label>
    </ligand>
</feature>
<dbReference type="GO" id="GO:0005829">
    <property type="term" value="C:cytosol"/>
    <property type="evidence" value="ECO:0007669"/>
    <property type="project" value="TreeGrafter"/>
</dbReference>
<dbReference type="InterPro" id="IPR002933">
    <property type="entry name" value="Peptidase_M20"/>
</dbReference>